<evidence type="ECO:0000256" key="4">
    <source>
        <dbReference type="ARBA" id="ARBA00022475"/>
    </source>
</evidence>
<gene>
    <name evidence="9" type="ORF">C5L14_12975</name>
</gene>
<comment type="similarity">
    <text evidence="2">Belongs to the binding-protein-dependent transport system permease family. FecCD subfamily.</text>
</comment>
<evidence type="ECO:0000256" key="7">
    <source>
        <dbReference type="ARBA" id="ARBA00023136"/>
    </source>
</evidence>
<keyword evidence="6 8" id="KW-1133">Transmembrane helix</keyword>
<feature type="transmembrane region" description="Helical" evidence="8">
    <location>
        <begin position="211"/>
        <end position="229"/>
    </location>
</feature>
<accession>A0A2S9QDU5</accession>
<keyword evidence="4" id="KW-1003">Cell membrane</keyword>
<dbReference type="InterPro" id="IPR037294">
    <property type="entry name" value="ABC_BtuC-like"/>
</dbReference>
<feature type="transmembrane region" description="Helical" evidence="8">
    <location>
        <begin position="296"/>
        <end position="321"/>
    </location>
</feature>
<dbReference type="PANTHER" id="PTHR30472">
    <property type="entry name" value="FERRIC ENTEROBACTIN TRANSPORT SYSTEM PERMEASE PROTEIN"/>
    <property type="match status" value="1"/>
</dbReference>
<dbReference type="GO" id="GO:0033214">
    <property type="term" value="P:siderophore-iron import into cell"/>
    <property type="evidence" value="ECO:0007669"/>
    <property type="project" value="TreeGrafter"/>
</dbReference>
<dbReference type="Proteomes" id="UP000237682">
    <property type="component" value="Unassembled WGS sequence"/>
</dbReference>
<dbReference type="PANTHER" id="PTHR30472:SF25">
    <property type="entry name" value="ABC TRANSPORTER PERMEASE PROTEIN MJ0876-RELATED"/>
    <property type="match status" value="1"/>
</dbReference>
<evidence type="ECO:0000313" key="10">
    <source>
        <dbReference type="Proteomes" id="UP000237682"/>
    </source>
</evidence>
<feature type="transmembrane region" description="Helical" evidence="8">
    <location>
        <begin position="168"/>
        <end position="190"/>
    </location>
</feature>
<sequence>MSLVQATPRGLSQALSPRRREVLVQAGLALLLAAALAMGLSFGGVRIPVSTWFSTATGSWDLYSGILVNIRLPRVFLGALVGAGLAMSGAGMQALFRNPLADPGLTGAASGGILAVVAGIVLLEHVGGTGGLGSYALPVAAAAACGLTTVITYRIARDRDGHVSIANLLLAGIGINALAMAVIGLFITIADDTQLRSIQFWMMGSLSGANWVAVLAAGAALGIAAVLMARQARGLDAFTLGESEAFLSGVDTVHLKRMVIAATALAIGAAVAFTGLIGFVGLIAPHCVRLLGGQRYRFVLPASALLGAALVVLADTVARVAITPAELPIGLVTSLIGGPIFIAILKKAQRA</sequence>
<feature type="transmembrane region" description="Helical" evidence="8">
    <location>
        <begin position="75"/>
        <end position="92"/>
    </location>
</feature>
<dbReference type="OrthoDB" id="9811975at2"/>
<evidence type="ECO:0000256" key="1">
    <source>
        <dbReference type="ARBA" id="ARBA00004651"/>
    </source>
</evidence>
<dbReference type="Gene3D" id="1.10.3470.10">
    <property type="entry name" value="ABC transporter involved in vitamin B12 uptake, BtuC"/>
    <property type="match status" value="1"/>
</dbReference>
<evidence type="ECO:0000313" key="9">
    <source>
        <dbReference type="EMBL" id="PRH87516.1"/>
    </source>
</evidence>
<dbReference type="EMBL" id="PUEJ01000004">
    <property type="protein sequence ID" value="PRH87516.1"/>
    <property type="molecule type" value="Genomic_DNA"/>
</dbReference>
<evidence type="ECO:0000256" key="5">
    <source>
        <dbReference type="ARBA" id="ARBA00022692"/>
    </source>
</evidence>
<name>A0A2S9QDU5_9HYPH</name>
<feature type="transmembrane region" description="Helical" evidence="8">
    <location>
        <begin position="327"/>
        <end position="345"/>
    </location>
</feature>
<dbReference type="FunFam" id="1.10.3470.10:FF:000001">
    <property type="entry name" value="Vitamin B12 ABC transporter permease BtuC"/>
    <property type="match status" value="1"/>
</dbReference>
<keyword evidence="5 8" id="KW-0812">Transmembrane</keyword>
<evidence type="ECO:0000256" key="2">
    <source>
        <dbReference type="ARBA" id="ARBA00007935"/>
    </source>
</evidence>
<comment type="subcellular location">
    <subcellularLocation>
        <location evidence="1">Cell membrane</location>
        <topology evidence="1">Multi-pass membrane protein</topology>
    </subcellularLocation>
</comment>
<comment type="caution">
    <text evidence="9">The sequence shown here is derived from an EMBL/GenBank/DDBJ whole genome shotgun (WGS) entry which is preliminary data.</text>
</comment>
<feature type="transmembrane region" description="Helical" evidence="8">
    <location>
        <begin position="135"/>
        <end position="156"/>
    </location>
</feature>
<protein>
    <submittedName>
        <fullName evidence="9">Iron ABC transporter</fullName>
    </submittedName>
</protein>
<reference evidence="9 10" key="1">
    <citation type="submission" date="2018-02" db="EMBL/GenBank/DDBJ databases">
        <title>Whole genome sequencing of endophytic bacterium.</title>
        <authorList>
            <person name="Eedara R."/>
            <person name="Podile A.R."/>
        </authorList>
    </citation>
    <scope>NUCLEOTIDE SEQUENCE [LARGE SCALE GENOMIC DNA]</scope>
    <source>
        <strain evidence="9 10">RP1T</strain>
    </source>
</reference>
<organism evidence="9 10">
    <name type="scientific">Labrys okinawensis</name>
    <dbReference type="NCBI Taxonomy" id="346911"/>
    <lineage>
        <taxon>Bacteria</taxon>
        <taxon>Pseudomonadati</taxon>
        <taxon>Pseudomonadota</taxon>
        <taxon>Alphaproteobacteria</taxon>
        <taxon>Hyphomicrobiales</taxon>
        <taxon>Xanthobacteraceae</taxon>
        <taxon>Labrys</taxon>
    </lineage>
</organism>
<dbReference type="Pfam" id="PF01032">
    <property type="entry name" value="FecCD"/>
    <property type="match status" value="1"/>
</dbReference>
<proteinExistence type="inferred from homology"/>
<feature type="transmembrane region" description="Helical" evidence="8">
    <location>
        <begin position="22"/>
        <end position="43"/>
    </location>
</feature>
<evidence type="ECO:0000256" key="8">
    <source>
        <dbReference type="SAM" id="Phobius"/>
    </source>
</evidence>
<dbReference type="CDD" id="cd06550">
    <property type="entry name" value="TM_ABC_iron-siderophores_like"/>
    <property type="match status" value="1"/>
</dbReference>
<dbReference type="AlphaFoldDB" id="A0A2S9QDU5"/>
<evidence type="ECO:0000256" key="6">
    <source>
        <dbReference type="ARBA" id="ARBA00022989"/>
    </source>
</evidence>
<keyword evidence="3" id="KW-0813">Transport</keyword>
<keyword evidence="7 8" id="KW-0472">Membrane</keyword>
<feature type="transmembrane region" description="Helical" evidence="8">
    <location>
        <begin position="104"/>
        <end position="123"/>
    </location>
</feature>
<evidence type="ECO:0000256" key="3">
    <source>
        <dbReference type="ARBA" id="ARBA00022448"/>
    </source>
</evidence>
<keyword evidence="10" id="KW-1185">Reference proteome</keyword>
<dbReference type="InterPro" id="IPR000522">
    <property type="entry name" value="ABC_transptr_permease_BtuC"/>
</dbReference>
<feature type="transmembrane region" description="Helical" evidence="8">
    <location>
        <begin position="258"/>
        <end position="284"/>
    </location>
</feature>
<dbReference type="GO" id="GO:0022857">
    <property type="term" value="F:transmembrane transporter activity"/>
    <property type="evidence" value="ECO:0007669"/>
    <property type="project" value="InterPro"/>
</dbReference>
<dbReference type="GO" id="GO:0005886">
    <property type="term" value="C:plasma membrane"/>
    <property type="evidence" value="ECO:0007669"/>
    <property type="project" value="UniProtKB-SubCell"/>
</dbReference>
<dbReference type="SUPFAM" id="SSF81345">
    <property type="entry name" value="ABC transporter involved in vitamin B12 uptake, BtuC"/>
    <property type="match status" value="1"/>
</dbReference>